<feature type="compositionally biased region" description="Polar residues" evidence="1">
    <location>
        <begin position="980"/>
        <end position="990"/>
    </location>
</feature>
<feature type="compositionally biased region" description="Basic and acidic residues" evidence="1">
    <location>
        <begin position="2152"/>
        <end position="2171"/>
    </location>
</feature>
<evidence type="ECO:0000256" key="1">
    <source>
        <dbReference type="SAM" id="MobiDB-lite"/>
    </source>
</evidence>
<dbReference type="EMBL" id="CAJNOU010006095">
    <property type="protein sequence ID" value="CAF1496878.1"/>
    <property type="molecule type" value="Genomic_DNA"/>
</dbReference>
<feature type="compositionally biased region" description="Basic and acidic residues" evidence="1">
    <location>
        <begin position="1608"/>
        <end position="1626"/>
    </location>
</feature>
<feature type="compositionally biased region" description="Basic and acidic residues" evidence="1">
    <location>
        <begin position="1657"/>
        <end position="1672"/>
    </location>
</feature>
<feature type="compositionally biased region" description="Polar residues" evidence="1">
    <location>
        <begin position="1423"/>
        <end position="1433"/>
    </location>
</feature>
<feature type="compositionally biased region" description="Polar residues" evidence="1">
    <location>
        <begin position="1172"/>
        <end position="1199"/>
    </location>
</feature>
<reference evidence="2" key="1">
    <citation type="submission" date="2021-02" db="EMBL/GenBank/DDBJ databases">
        <authorList>
            <person name="Nowell W R."/>
        </authorList>
    </citation>
    <scope>NUCLEOTIDE SEQUENCE</scope>
</reference>
<feature type="compositionally biased region" description="Basic and acidic residues" evidence="1">
    <location>
        <begin position="1936"/>
        <end position="1953"/>
    </location>
</feature>
<feature type="compositionally biased region" description="Basic and acidic residues" evidence="1">
    <location>
        <begin position="1750"/>
        <end position="1815"/>
    </location>
</feature>
<protein>
    <submittedName>
        <fullName evidence="2">Uncharacterized protein</fullName>
    </submittedName>
</protein>
<evidence type="ECO:0000313" key="2">
    <source>
        <dbReference type="EMBL" id="CAF1496878.1"/>
    </source>
</evidence>
<sequence>YQEAFEEPPIKKKHLEDESHLQLMGPFHKRISMMHHMPLDESLRDEALKVHLPGEITEEIIIHTEFIPPTPRLSLIEEQSTYLPIKQNLLNEQIQTGDTYKIEDVDIKITMDQQQLQPEKKSADQIQFDLLLPSLLSDIVPKSIREDIPQTTALRVQQQQQQLTRPTDDNLTVIEKSQTITSVPIALDTALSSVEQWSDVISDHDTFVLPSFRQASRISHLSTSANEYEDEQHIAHPLRQRLSIGSIRTSDKVDTIQQPEVGPYVPLLDESSIALNQFRLPEIPQSYEYKAPIDIKQEPIALLRTSALAMSSDDMEIHETPINISHIRHQESGGTKQRATSISQPSVTIDFSILDESPLHLDQLQRPELSQSIEYKLPADIQLSTSSILTTTSALSQEEPAEETAINITQFIQSTAQDLPVSETKKQQVSTIIQPSLITDLPVLHEAVVRLDQVHRPDAPQSIQYKAPADIQPSVGTILTTASGLISEELAHDTPVNISQLRQPIAKDVSVHDTIQQQASSVMQLSAATDLSIFDETSIHVDQIHRPDAPQSIQYKAPADIEPSIGSIRTHTSTLSIEEPAQEVPINVSQVHQATAQELSDEIKQRALDISQRSKDIDLSSLDETAINIEQFPQAEESQSVEYKLSTNLKQVSATLFSTPSVLASETEHDEAILTSVEGYQQQQGHKTYRPAVISDLSLAPAEDEFAELPYEIQLQQQRLLKMPPKLHEQPILIQSRTSIIEGDDETQSTMIGQRRQMIPSVQKEEEEEEEEKSISPETSMNVDEVIETIYLEDELLEPKKAIVSDIPVSTDEDISSLVPTVGEVVPSIEEVPQTTDKEISMQINQLETVRSDQSINEELQSSLNRLDQVSLTQPTSRDLQTTEEILSSATIEKAPETLVPEKIEEPLEITSKKIVDYIEIPHSTTDLDKNKPEAIIVIDEMTPSEGISRVADATSHTAPFESLPTVDFTTETIQQIQGDVTSEQFSLSARSDKGEKSLKESVESLSVPAQPNLLPLATMPDETTEGDKLRTPDKIVQDVLVAALEPISVSQVEDTSQTIPTSSLTQLQTASTFQTVSFDQDVSKDTTKVQSVKTASPVPVSMEPDQFFDAESESTGEIAKTEIKKITSFHEQPITLAAVEKLQHDVAVEQQMDEFHEPEPPVTSIEAPLTSEPQPLETSLEQTTSATKEIPSKTQVQEQIKPVESTGLLQQESALPTQEQEVAHAAQLLMKIIDEQKQTRIELPETTLPDEEKVPQREKPQPQPVEVQKDEAVEKIQLLPTPTSQPGETQTIETVEQIKQQPSPTLQPTEVQIVETVEQIRPQPTPESKPVEQLQQPTPTPQPVKVQTIETVEQIQLQPTSELKPVEQIQQQPTPTPQPVKVQTIETVEQIQLQPTPELKPVEQMQQQPTPTPQPDKVQTVETVRQIQLQPTPTRPLAEVPKPEAVEQMQLQQVPESKPVEQIQQQSLPTAQPAEVQKAEAVEQIQLQPAPELSAAVDKKAEPSEGIQLKHAPEVKPEPLIEKKPEEAEQPRPKPALEETTKLVEEQRAKEPKETQPELGLERKSVLLEEQKPQTVQQPQLKLASEEKPKPPEQEKVEQPEQLQSKKTPEEKPKPLEETKDKKVEQPQPKPVPEEQPKLVEEEKVKQPEQLLVKPVPEEKPKPVEEQKGKTPEQPQIKPVPEEKPKPIEEQKAKKPEEVQPKPAPEETLKPVEEKKVEQPQPKSVPEAQPKLVEEKKVKQPEQPLVKPALEEKLKLDEEQKGKAPEQPEVKPVPEEKPKPIEEQKAKKPEEPQPKPAPEEKPKPVEEKKDKKVEQPQPKPVPEEQPKLVEEEKVKQPEQPLAKPLPEEKPKPVEEQKGKKPEQPEVKAVPEEKPKPIEEQKAAKPEETQPKPTPEEKPKAVEEKKVEQPQPKSVPEEQPKLIEKEKVEQPLAKPAPEEKPKPVEDQKVKKPEQSPAKPIPEEKLKPVEEQKDKKPEQPEVKAVPEEKPKPIEEQKATKPEEPQTKPAPEEKPKPVEEKKDKKVEQPQPKPVPEEKPKPVEEQKAKKPEEPQPKPAPEEKPKPVEEQKATKPEQPQVKPAPEEKLKPVEEQKGKKPEQPQAKPVPEEKPKLIEEEKAKKPEEPQPKPAPEEKPKPVEEQKGKKSEQPQVKPAPEEKPKSVEEQKGKKPEQP</sequence>
<feature type="compositionally biased region" description="Polar residues" evidence="1">
    <location>
        <begin position="1386"/>
        <end position="1396"/>
    </location>
</feature>
<comment type="caution">
    <text evidence="2">The sequence shown here is derived from an EMBL/GenBank/DDBJ whole genome shotgun (WGS) entry which is preliminary data.</text>
</comment>
<feature type="region of interest" description="Disordered" evidence="1">
    <location>
        <begin position="1359"/>
        <end position="1478"/>
    </location>
</feature>
<feature type="non-terminal residue" evidence="2">
    <location>
        <position position="2171"/>
    </location>
</feature>
<feature type="compositionally biased region" description="Basic and acidic residues" evidence="1">
    <location>
        <begin position="1915"/>
        <end position="1929"/>
    </location>
</feature>
<feature type="compositionally biased region" description="Basic and acidic residues" evidence="1">
    <location>
        <begin position="2104"/>
        <end position="2145"/>
    </location>
</feature>
<evidence type="ECO:0000313" key="3">
    <source>
        <dbReference type="Proteomes" id="UP000663889"/>
    </source>
</evidence>
<feature type="compositionally biased region" description="Basic and acidic residues" evidence="1">
    <location>
        <begin position="1251"/>
        <end position="1261"/>
    </location>
</feature>
<feature type="compositionally biased region" description="Low complexity" evidence="1">
    <location>
        <begin position="1367"/>
        <end position="1385"/>
    </location>
</feature>
<feature type="compositionally biased region" description="Basic and acidic residues" evidence="1">
    <location>
        <begin position="1822"/>
        <end position="1837"/>
    </location>
</feature>
<feature type="region of interest" description="Disordered" evidence="1">
    <location>
        <begin position="980"/>
        <end position="1006"/>
    </location>
</feature>
<feature type="non-terminal residue" evidence="2">
    <location>
        <position position="1"/>
    </location>
</feature>
<feature type="compositionally biased region" description="Low complexity" evidence="1">
    <location>
        <begin position="1332"/>
        <end position="1346"/>
    </location>
</feature>
<proteinExistence type="predicted"/>
<organism evidence="2 3">
    <name type="scientific">Rotaria sordida</name>
    <dbReference type="NCBI Taxonomy" id="392033"/>
    <lineage>
        <taxon>Eukaryota</taxon>
        <taxon>Metazoa</taxon>
        <taxon>Spiralia</taxon>
        <taxon>Gnathifera</taxon>
        <taxon>Rotifera</taxon>
        <taxon>Eurotatoria</taxon>
        <taxon>Bdelloidea</taxon>
        <taxon>Philodinida</taxon>
        <taxon>Philodinidae</taxon>
        <taxon>Rotaria</taxon>
    </lineage>
</organism>
<feature type="compositionally biased region" description="Low complexity" evidence="1">
    <location>
        <begin position="1403"/>
        <end position="1422"/>
    </location>
</feature>
<feature type="compositionally biased region" description="Basic and acidic residues" evidence="1">
    <location>
        <begin position="1681"/>
        <end position="1719"/>
    </location>
</feature>
<feature type="region of interest" description="Disordered" evidence="1">
    <location>
        <begin position="1320"/>
        <end position="1346"/>
    </location>
</feature>
<feature type="compositionally biased region" description="Basic and acidic residues" evidence="1">
    <location>
        <begin position="991"/>
        <end position="1003"/>
    </location>
</feature>
<feature type="region of interest" description="Disordered" evidence="1">
    <location>
        <begin position="1246"/>
        <end position="1269"/>
    </location>
</feature>
<feature type="region of interest" description="Disordered" evidence="1">
    <location>
        <begin position="1491"/>
        <end position="2171"/>
    </location>
</feature>
<feature type="region of interest" description="Disordered" evidence="1">
    <location>
        <begin position="758"/>
        <end position="779"/>
    </location>
</feature>
<dbReference type="Proteomes" id="UP000663889">
    <property type="component" value="Unassembled WGS sequence"/>
</dbReference>
<feature type="compositionally biased region" description="Basic and acidic residues" evidence="1">
    <location>
        <begin position="1846"/>
        <end position="1908"/>
    </location>
</feature>
<accession>A0A815T5Z1</accession>
<feature type="compositionally biased region" description="Basic and acidic residues" evidence="1">
    <location>
        <begin position="2080"/>
        <end position="2097"/>
    </location>
</feature>
<feature type="compositionally biased region" description="Basic and acidic residues" evidence="1">
    <location>
        <begin position="1960"/>
        <end position="2025"/>
    </location>
</feature>
<name>A0A815T5Z1_9BILA</name>
<feature type="compositionally biased region" description="Basic and acidic residues" evidence="1">
    <location>
        <begin position="1633"/>
        <end position="1648"/>
    </location>
</feature>
<feature type="compositionally biased region" description="Basic and acidic residues" evidence="1">
    <location>
        <begin position="1585"/>
        <end position="1600"/>
    </location>
</feature>
<feature type="compositionally biased region" description="Basic and acidic residues" evidence="1">
    <location>
        <begin position="2032"/>
        <end position="2071"/>
    </location>
</feature>
<gene>
    <name evidence="2" type="ORF">SEV965_LOCUS35864</name>
</gene>
<feature type="compositionally biased region" description="Basic and acidic residues" evidence="1">
    <location>
        <begin position="1512"/>
        <end position="1573"/>
    </location>
</feature>
<feature type="region of interest" description="Disordered" evidence="1">
    <location>
        <begin position="1159"/>
        <end position="1200"/>
    </location>
</feature>